<accession>A0A382JQH9</accession>
<dbReference type="Pfam" id="PF04402">
    <property type="entry name" value="SIMPL"/>
    <property type="match status" value="1"/>
</dbReference>
<organism evidence="2">
    <name type="scientific">marine metagenome</name>
    <dbReference type="NCBI Taxonomy" id="408172"/>
    <lineage>
        <taxon>unclassified sequences</taxon>
        <taxon>metagenomes</taxon>
        <taxon>ecological metagenomes</taxon>
    </lineage>
</organism>
<dbReference type="EMBL" id="UINC01075636">
    <property type="protein sequence ID" value="SVC14016.1"/>
    <property type="molecule type" value="Genomic_DNA"/>
</dbReference>
<evidence type="ECO:0000313" key="2">
    <source>
        <dbReference type="EMBL" id="SVC14016.1"/>
    </source>
</evidence>
<gene>
    <name evidence="2" type="ORF">METZ01_LOCUS266870</name>
</gene>
<dbReference type="AlphaFoldDB" id="A0A382JQH9"/>
<evidence type="ECO:0000256" key="1">
    <source>
        <dbReference type="SAM" id="MobiDB-lite"/>
    </source>
</evidence>
<sequence>VSTLTLGVDEDLEAAIERLKQVFTKDPPAPGPRPRTSATGSAVHRRLPDRAVIEVGVEADGADTATEARKKLVGRLDEMVGLVKGSDCRPAAPARCRKTTVGEGDEKEEWFTATTTVILRLEPGDFLDVALELLRQGFVLAAPTYEFDPPAPLGSDLHREAAADARSKLEATAEAAGFRLGEVIVVNILDPDTGRESSRLLPDVNALLDPADRWGLQSHFKTSNQALMMDLSLPWRRSKDVALIDPAEPVVEHLDPEVDEKVIDFLKSEIPVHATTVKVDLTVEILPFG</sequence>
<feature type="non-terminal residue" evidence="2">
    <location>
        <position position="1"/>
    </location>
</feature>
<dbReference type="InterPro" id="IPR007497">
    <property type="entry name" value="SIMPL/DUF541"/>
</dbReference>
<proteinExistence type="predicted"/>
<protein>
    <submittedName>
        <fullName evidence="2">Uncharacterized protein</fullName>
    </submittedName>
</protein>
<name>A0A382JQH9_9ZZZZ</name>
<feature type="region of interest" description="Disordered" evidence="1">
    <location>
        <begin position="23"/>
        <end position="44"/>
    </location>
</feature>
<reference evidence="2" key="1">
    <citation type="submission" date="2018-05" db="EMBL/GenBank/DDBJ databases">
        <authorList>
            <person name="Lanie J.A."/>
            <person name="Ng W.-L."/>
            <person name="Kazmierczak K.M."/>
            <person name="Andrzejewski T.M."/>
            <person name="Davidsen T.M."/>
            <person name="Wayne K.J."/>
            <person name="Tettelin H."/>
            <person name="Glass J.I."/>
            <person name="Rusch D."/>
            <person name="Podicherti R."/>
            <person name="Tsui H.-C.T."/>
            <person name="Winkler M.E."/>
        </authorList>
    </citation>
    <scope>NUCLEOTIDE SEQUENCE</scope>
</reference>